<dbReference type="CDD" id="cd17546">
    <property type="entry name" value="REC_hyHK_CKI1_RcsC-like"/>
    <property type="match status" value="1"/>
</dbReference>
<dbReference type="RefSeq" id="WP_237382582.1">
    <property type="nucleotide sequence ID" value="NZ_CP071793.1"/>
</dbReference>
<evidence type="ECO:0000313" key="8">
    <source>
        <dbReference type="EMBL" id="QTD52473.1"/>
    </source>
</evidence>
<dbReference type="CDD" id="cd00130">
    <property type="entry name" value="PAS"/>
    <property type="match status" value="1"/>
</dbReference>
<feature type="domain" description="PAC" evidence="5">
    <location>
        <begin position="226"/>
        <end position="278"/>
    </location>
</feature>
<dbReference type="PROSITE" id="PS50110">
    <property type="entry name" value="RESPONSE_REGULATORY"/>
    <property type="match status" value="1"/>
</dbReference>
<dbReference type="Gene3D" id="3.30.450.20">
    <property type="entry name" value="PAS domain"/>
    <property type="match status" value="1"/>
</dbReference>
<dbReference type="PANTHER" id="PTHR44757:SF2">
    <property type="entry name" value="BIOFILM ARCHITECTURE MAINTENANCE PROTEIN MBAA"/>
    <property type="match status" value="1"/>
</dbReference>
<gene>
    <name evidence="8" type="ORF">J3U87_08375</name>
</gene>
<dbReference type="Gene3D" id="3.30.70.270">
    <property type="match status" value="1"/>
</dbReference>
<dbReference type="NCBIfam" id="TIGR00229">
    <property type="entry name" value="sensory_box"/>
    <property type="match status" value="1"/>
</dbReference>
<dbReference type="InterPro" id="IPR000700">
    <property type="entry name" value="PAS-assoc_C"/>
</dbReference>
<dbReference type="SMART" id="SM00091">
    <property type="entry name" value="PAS"/>
    <property type="match status" value="1"/>
</dbReference>
<dbReference type="Gene3D" id="3.20.20.450">
    <property type="entry name" value="EAL domain"/>
    <property type="match status" value="1"/>
</dbReference>
<dbReference type="PANTHER" id="PTHR44757">
    <property type="entry name" value="DIGUANYLATE CYCLASE DGCP"/>
    <property type="match status" value="1"/>
</dbReference>
<dbReference type="SMART" id="SM00267">
    <property type="entry name" value="GGDEF"/>
    <property type="match status" value="1"/>
</dbReference>
<dbReference type="Pfam" id="PF00990">
    <property type="entry name" value="GGDEF"/>
    <property type="match status" value="1"/>
</dbReference>
<dbReference type="PROSITE" id="PS50887">
    <property type="entry name" value="GGDEF"/>
    <property type="match status" value="1"/>
</dbReference>
<accession>A0A8A4TSI8</accession>
<dbReference type="InterPro" id="IPR035919">
    <property type="entry name" value="EAL_sf"/>
</dbReference>
<evidence type="ECO:0000259" key="4">
    <source>
        <dbReference type="PROSITE" id="PS50112"/>
    </source>
</evidence>
<evidence type="ECO:0000259" key="6">
    <source>
        <dbReference type="PROSITE" id="PS50883"/>
    </source>
</evidence>
<protein>
    <submittedName>
        <fullName evidence="8">EAL domain-containing protein</fullName>
    </submittedName>
</protein>
<dbReference type="FunFam" id="3.20.20.450:FF:000001">
    <property type="entry name" value="Cyclic di-GMP phosphodiesterase yahA"/>
    <property type="match status" value="1"/>
</dbReference>
<dbReference type="SMART" id="SM00052">
    <property type="entry name" value="EAL"/>
    <property type="match status" value="1"/>
</dbReference>
<feature type="domain" description="EAL" evidence="6">
    <location>
        <begin position="452"/>
        <end position="709"/>
    </location>
</feature>
<dbReference type="InterPro" id="IPR001789">
    <property type="entry name" value="Sig_transdc_resp-reg_receiver"/>
</dbReference>
<dbReference type="PROSITE" id="PS50883">
    <property type="entry name" value="EAL"/>
    <property type="match status" value="1"/>
</dbReference>
<keyword evidence="2" id="KW-0597">Phosphoprotein</keyword>
<dbReference type="PROSITE" id="PS50113">
    <property type="entry name" value="PAC"/>
    <property type="match status" value="1"/>
</dbReference>
<dbReference type="SMART" id="SM00448">
    <property type="entry name" value="REC"/>
    <property type="match status" value="1"/>
</dbReference>
<dbReference type="Proteomes" id="UP000663929">
    <property type="component" value="Chromosome"/>
</dbReference>
<dbReference type="Pfam" id="PF00072">
    <property type="entry name" value="Response_reg"/>
    <property type="match status" value="1"/>
</dbReference>
<organism evidence="8 9">
    <name type="scientific">Sulfidibacter corallicola</name>
    <dbReference type="NCBI Taxonomy" id="2818388"/>
    <lineage>
        <taxon>Bacteria</taxon>
        <taxon>Pseudomonadati</taxon>
        <taxon>Acidobacteriota</taxon>
        <taxon>Holophagae</taxon>
        <taxon>Acanthopleuribacterales</taxon>
        <taxon>Acanthopleuribacteraceae</taxon>
        <taxon>Sulfidibacter</taxon>
    </lineage>
</organism>
<dbReference type="CDD" id="cd01948">
    <property type="entry name" value="EAL"/>
    <property type="match status" value="1"/>
</dbReference>
<dbReference type="InterPro" id="IPR035965">
    <property type="entry name" value="PAS-like_dom_sf"/>
</dbReference>
<dbReference type="NCBIfam" id="TIGR00254">
    <property type="entry name" value="GGDEF"/>
    <property type="match status" value="1"/>
</dbReference>
<dbReference type="SUPFAM" id="SSF141868">
    <property type="entry name" value="EAL domain-like"/>
    <property type="match status" value="1"/>
</dbReference>
<dbReference type="InterPro" id="IPR011006">
    <property type="entry name" value="CheY-like_superfamily"/>
</dbReference>
<evidence type="ECO:0000259" key="5">
    <source>
        <dbReference type="PROSITE" id="PS50113"/>
    </source>
</evidence>
<dbReference type="InterPro" id="IPR000160">
    <property type="entry name" value="GGDEF_dom"/>
</dbReference>
<evidence type="ECO:0000256" key="2">
    <source>
        <dbReference type="PROSITE-ProRule" id="PRU00169"/>
    </source>
</evidence>
<evidence type="ECO:0000259" key="3">
    <source>
        <dbReference type="PROSITE" id="PS50110"/>
    </source>
</evidence>
<dbReference type="KEGG" id="scor:J3U87_08375"/>
<dbReference type="GO" id="GO:0000160">
    <property type="term" value="P:phosphorelay signal transduction system"/>
    <property type="evidence" value="ECO:0007669"/>
    <property type="project" value="InterPro"/>
</dbReference>
<feature type="modified residue" description="4-aspartylphosphate" evidence="2">
    <location>
        <position position="60"/>
    </location>
</feature>
<dbReference type="SUPFAM" id="SSF55073">
    <property type="entry name" value="Nucleotide cyclase"/>
    <property type="match status" value="1"/>
</dbReference>
<evidence type="ECO:0000313" key="9">
    <source>
        <dbReference type="Proteomes" id="UP000663929"/>
    </source>
</evidence>
<dbReference type="SUPFAM" id="SSF52172">
    <property type="entry name" value="CheY-like"/>
    <property type="match status" value="1"/>
</dbReference>
<dbReference type="InterPro" id="IPR029787">
    <property type="entry name" value="Nucleotide_cyclase"/>
</dbReference>
<sequence length="719" mass="81517">MEGHRNYDRPMILAVDDCQSTLLVIEKILEDMDAQLVKAHSGREALSLVLRHSFALILLDIQMPEIDGFETATLMRSYLGSKDTPIIFVTAEMKSEAHIKRGYEVGGVDYLFKPLDVKILRSKVHVFLEMDAKAKKLKETMMSLHVAGQRNRMLLDCAGEGIIGYDLNGKIIFANPMAGSLLGCNHEQLSGRHLLEFLGPKYDGSRVGEWELTPIYAACFTGSSYKRESDTLYRSNGLGFPVAFTVNAATLEDMGYAGGVMVFRDITERKEVEARLLRLARYDQLTELANRTFFREFLEATIARAKRRAKLFALFFIDLDGFKEVNDQLGHQAGDQLLKEVAKRLKECIRIGDLAARLGGDEFCLVFDDLSKLDDCYQLSEKLWKALSQPYLIDGRETVISSSIGVATFPDMSTEAEELIQSADMAMYHAKKSGKNKIQFFEPRLHEQVMERNLLTLELRRASARLNEFQVYFQPKVDGNEFKIIGVEALVRWFHPELGMISPGKFVPIAESTGVITTIGDWVFEESCRITRNLQRQGLISEDWKLAVNVSLRQLKEGHFIRNLSRVLKETGFKPENLEIEITESMFMEDTKYAVHILQEIHNLGVTIAVDDFGTGYSSLNYLSRLPIDVLKIDRSFVMDIGKDSCEDTIVRAIISLAHSLDLKVVAEGVEKKEHIEFLKRNQCDAFQGYYFSKPLNLVDLTELLTLKYPFEKRGVPAL</sequence>
<proteinExistence type="predicted"/>
<dbReference type="Gene3D" id="3.40.50.2300">
    <property type="match status" value="1"/>
</dbReference>
<reference evidence="8" key="1">
    <citation type="submission" date="2021-03" db="EMBL/GenBank/DDBJ databases">
        <title>Acanthopleuribacteraceae sp. M133.</title>
        <authorList>
            <person name="Wang G."/>
        </authorList>
    </citation>
    <scope>NUCLEOTIDE SEQUENCE</scope>
    <source>
        <strain evidence="8">M133</strain>
    </source>
</reference>
<dbReference type="GO" id="GO:0071732">
    <property type="term" value="P:cellular response to nitric oxide"/>
    <property type="evidence" value="ECO:0007669"/>
    <property type="project" value="UniProtKB-ARBA"/>
</dbReference>
<keyword evidence="9" id="KW-1185">Reference proteome</keyword>
<feature type="domain" description="GGDEF" evidence="7">
    <location>
        <begin position="310"/>
        <end position="443"/>
    </location>
</feature>
<name>A0A8A4TSI8_SULCO</name>
<dbReference type="EMBL" id="CP071793">
    <property type="protein sequence ID" value="QTD52473.1"/>
    <property type="molecule type" value="Genomic_DNA"/>
</dbReference>
<dbReference type="InterPro" id="IPR000014">
    <property type="entry name" value="PAS"/>
</dbReference>
<dbReference type="FunFam" id="3.30.70.270:FF:000001">
    <property type="entry name" value="Diguanylate cyclase domain protein"/>
    <property type="match status" value="1"/>
</dbReference>
<dbReference type="SUPFAM" id="SSF55785">
    <property type="entry name" value="PYP-like sensor domain (PAS domain)"/>
    <property type="match status" value="1"/>
</dbReference>
<dbReference type="Pfam" id="PF00563">
    <property type="entry name" value="EAL"/>
    <property type="match status" value="1"/>
</dbReference>
<dbReference type="AlphaFoldDB" id="A0A8A4TSI8"/>
<dbReference type="InterPro" id="IPR001633">
    <property type="entry name" value="EAL_dom"/>
</dbReference>
<dbReference type="PROSITE" id="PS50112">
    <property type="entry name" value="PAS"/>
    <property type="match status" value="1"/>
</dbReference>
<feature type="domain" description="Response regulatory" evidence="3">
    <location>
        <begin position="11"/>
        <end position="128"/>
    </location>
</feature>
<dbReference type="InterPro" id="IPR052155">
    <property type="entry name" value="Biofilm_reg_signaling"/>
</dbReference>
<comment type="catalytic activity">
    <reaction evidence="1">
        <text>3',3'-c-di-GMP + H2O = 5'-phosphoguanylyl(3'-&gt;5')guanosine + H(+)</text>
        <dbReference type="Rhea" id="RHEA:24902"/>
        <dbReference type="ChEBI" id="CHEBI:15377"/>
        <dbReference type="ChEBI" id="CHEBI:15378"/>
        <dbReference type="ChEBI" id="CHEBI:58754"/>
        <dbReference type="ChEBI" id="CHEBI:58805"/>
        <dbReference type="EC" id="3.1.4.52"/>
    </reaction>
    <physiologicalReaction direction="left-to-right" evidence="1">
        <dbReference type="Rhea" id="RHEA:24903"/>
    </physiologicalReaction>
</comment>
<dbReference type="GO" id="GO:0071111">
    <property type="term" value="F:cyclic-guanylate-specific phosphodiesterase activity"/>
    <property type="evidence" value="ECO:0007669"/>
    <property type="project" value="UniProtKB-EC"/>
</dbReference>
<feature type="domain" description="PAS" evidence="4">
    <location>
        <begin position="147"/>
        <end position="201"/>
    </location>
</feature>
<evidence type="ECO:0000259" key="7">
    <source>
        <dbReference type="PROSITE" id="PS50887"/>
    </source>
</evidence>
<evidence type="ECO:0000256" key="1">
    <source>
        <dbReference type="ARBA" id="ARBA00051114"/>
    </source>
</evidence>
<dbReference type="CDD" id="cd01949">
    <property type="entry name" value="GGDEF"/>
    <property type="match status" value="1"/>
</dbReference>
<dbReference type="InterPro" id="IPR043128">
    <property type="entry name" value="Rev_trsase/Diguanyl_cyclase"/>
</dbReference>
<dbReference type="Pfam" id="PF13426">
    <property type="entry name" value="PAS_9"/>
    <property type="match status" value="1"/>
</dbReference>